<dbReference type="EMBL" id="MU001500">
    <property type="protein sequence ID" value="KAF2444885.1"/>
    <property type="molecule type" value="Genomic_DNA"/>
</dbReference>
<keyword evidence="2" id="KW-0812">Transmembrane</keyword>
<evidence type="ECO:0000256" key="2">
    <source>
        <dbReference type="SAM" id="Phobius"/>
    </source>
</evidence>
<gene>
    <name evidence="3" type="ORF">P171DRAFT_484970</name>
</gene>
<sequence>MGHKNSKPEPPPQPPPPSQPWLPGNCPTLFECHPNSKRSEVIKHALVKAYKHNPGAARCLMCLLFLMVVVGIGITGWRVLSKRQARRKRMQAARVEAEKGGTDGFADDI</sequence>
<protein>
    <submittedName>
        <fullName evidence="3">Uncharacterized protein</fullName>
    </submittedName>
</protein>
<keyword evidence="2" id="KW-1133">Transmembrane helix</keyword>
<evidence type="ECO:0000256" key="1">
    <source>
        <dbReference type="SAM" id="MobiDB-lite"/>
    </source>
</evidence>
<comment type="caution">
    <text evidence="3">The sequence shown here is derived from an EMBL/GenBank/DDBJ whole genome shotgun (WGS) entry which is preliminary data.</text>
</comment>
<dbReference type="AlphaFoldDB" id="A0A9P4PIW9"/>
<name>A0A9P4PIW9_9PLEO</name>
<feature type="compositionally biased region" description="Pro residues" evidence="1">
    <location>
        <begin position="8"/>
        <end position="20"/>
    </location>
</feature>
<organism evidence="3 4">
    <name type="scientific">Karstenula rhodostoma CBS 690.94</name>
    <dbReference type="NCBI Taxonomy" id="1392251"/>
    <lineage>
        <taxon>Eukaryota</taxon>
        <taxon>Fungi</taxon>
        <taxon>Dikarya</taxon>
        <taxon>Ascomycota</taxon>
        <taxon>Pezizomycotina</taxon>
        <taxon>Dothideomycetes</taxon>
        <taxon>Pleosporomycetidae</taxon>
        <taxon>Pleosporales</taxon>
        <taxon>Massarineae</taxon>
        <taxon>Didymosphaeriaceae</taxon>
        <taxon>Karstenula</taxon>
    </lineage>
</organism>
<feature type="region of interest" description="Disordered" evidence="1">
    <location>
        <begin position="1"/>
        <end position="23"/>
    </location>
</feature>
<feature type="transmembrane region" description="Helical" evidence="2">
    <location>
        <begin position="55"/>
        <end position="80"/>
    </location>
</feature>
<keyword evidence="2" id="KW-0472">Membrane</keyword>
<accession>A0A9P4PIW9</accession>
<reference evidence="3" key="1">
    <citation type="journal article" date="2020" name="Stud. Mycol.">
        <title>101 Dothideomycetes genomes: a test case for predicting lifestyles and emergence of pathogens.</title>
        <authorList>
            <person name="Haridas S."/>
            <person name="Albert R."/>
            <person name="Binder M."/>
            <person name="Bloem J."/>
            <person name="Labutti K."/>
            <person name="Salamov A."/>
            <person name="Andreopoulos B."/>
            <person name="Baker S."/>
            <person name="Barry K."/>
            <person name="Bills G."/>
            <person name="Bluhm B."/>
            <person name="Cannon C."/>
            <person name="Castanera R."/>
            <person name="Culley D."/>
            <person name="Daum C."/>
            <person name="Ezra D."/>
            <person name="Gonzalez J."/>
            <person name="Henrissat B."/>
            <person name="Kuo A."/>
            <person name="Liang C."/>
            <person name="Lipzen A."/>
            <person name="Lutzoni F."/>
            <person name="Magnuson J."/>
            <person name="Mondo S."/>
            <person name="Nolan M."/>
            <person name="Ohm R."/>
            <person name="Pangilinan J."/>
            <person name="Park H.-J."/>
            <person name="Ramirez L."/>
            <person name="Alfaro M."/>
            <person name="Sun H."/>
            <person name="Tritt A."/>
            <person name="Yoshinaga Y."/>
            <person name="Zwiers L.-H."/>
            <person name="Turgeon B."/>
            <person name="Goodwin S."/>
            <person name="Spatafora J."/>
            <person name="Crous P."/>
            <person name="Grigoriev I."/>
        </authorList>
    </citation>
    <scope>NUCLEOTIDE SEQUENCE</scope>
    <source>
        <strain evidence="3">CBS 690.94</strain>
    </source>
</reference>
<evidence type="ECO:0000313" key="4">
    <source>
        <dbReference type="Proteomes" id="UP000799764"/>
    </source>
</evidence>
<evidence type="ECO:0000313" key="3">
    <source>
        <dbReference type="EMBL" id="KAF2444885.1"/>
    </source>
</evidence>
<keyword evidence="4" id="KW-1185">Reference proteome</keyword>
<dbReference type="Proteomes" id="UP000799764">
    <property type="component" value="Unassembled WGS sequence"/>
</dbReference>
<proteinExistence type="predicted"/>